<sequence>MSVRRAALQHALLPNEQTATPLASSLLLVSLGVVCWFRELSQVGPSQTAGRCCCCLWTFKSGAFLPGSAREAIVFIQTAGPCDVLVVAAAMRVILSSPMKSVVLRF</sequence>
<evidence type="ECO:0000313" key="2">
    <source>
        <dbReference type="Proteomes" id="UP000053144"/>
    </source>
</evidence>
<dbReference type="Proteomes" id="UP000053144">
    <property type="component" value="Chromosome 5"/>
</dbReference>
<name>A0A0L9UJJ4_PHAAN</name>
<gene>
    <name evidence="1" type="ORF">LR48_Vigan05g064400</name>
</gene>
<accession>A0A0L9UJJ4</accession>
<dbReference type="Gramene" id="KOM43040">
    <property type="protein sequence ID" value="KOM43040"/>
    <property type="gene ID" value="LR48_Vigan05g064400"/>
</dbReference>
<reference evidence="2" key="1">
    <citation type="journal article" date="2015" name="Proc. Natl. Acad. Sci. U.S.A.">
        <title>Genome sequencing of adzuki bean (Vigna angularis) provides insight into high starch and low fat accumulation and domestication.</title>
        <authorList>
            <person name="Yang K."/>
            <person name="Tian Z."/>
            <person name="Chen C."/>
            <person name="Luo L."/>
            <person name="Zhao B."/>
            <person name="Wang Z."/>
            <person name="Yu L."/>
            <person name="Li Y."/>
            <person name="Sun Y."/>
            <person name="Li W."/>
            <person name="Chen Y."/>
            <person name="Li Y."/>
            <person name="Zhang Y."/>
            <person name="Ai D."/>
            <person name="Zhao J."/>
            <person name="Shang C."/>
            <person name="Ma Y."/>
            <person name="Wu B."/>
            <person name="Wang M."/>
            <person name="Gao L."/>
            <person name="Sun D."/>
            <person name="Zhang P."/>
            <person name="Guo F."/>
            <person name="Wang W."/>
            <person name="Li Y."/>
            <person name="Wang J."/>
            <person name="Varshney R.K."/>
            <person name="Wang J."/>
            <person name="Ling H.Q."/>
            <person name="Wan P."/>
        </authorList>
    </citation>
    <scope>NUCLEOTIDE SEQUENCE</scope>
    <source>
        <strain evidence="2">cv. Jingnong 6</strain>
    </source>
</reference>
<evidence type="ECO:0000313" key="1">
    <source>
        <dbReference type="EMBL" id="KOM43040.1"/>
    </source>
</evidence>
<proteinExistence type="predicted"/>
<dbReference type="EMBL" id="CM003375">
    <property type="protein sequence ID" value="KOM43040.1"/>
    <property type="molecule type" value="Genomic_DNA"/>
</dbReference>
<organism evidence="1 2">
    <name type="scientific">Phaseolus angularis</name>
    <name type="common">Azuki bean</name>
    <name type="synonym">Vigna angularis</name>
    <dbReference type="NCBI Taxonomy" id="3914"/>
    <lineage>
        <taxon>Eukaryota</taxon>
        <taxon>Viridiplantae</taxon>
        <taxon>Streptophyta</taxon>
        <taxon>Embryophyta</taxon>
        <taxon>Tracheophyta</taxon>
        <taxon>Spermatophyta</taxon>
        <taxon>Magnoliopsida</taxon>
        <taxon>eudicotyledons</taxon>
        <taxon>Gunneridae</taxon>
        <taxon>Pentapetalae</taxon>
        <taxon>rosids</taxon>
        <taxon>fabids</taxon>
        <taxon>Fabales</taxon>
        <taxon>Fabaceae</taxon>
        <taxon>Papilionoideae</taxon>
        <taxon>50 kb inversion clade</taxon>
        <taxon>NPAAA clade</taxon>
        <taxon>indigoferoid/millettioid clade</taxon>
        <taxon>Phaseoleae</taxon>
        <taxon>Vigna</taxon>
    </lineage>
</organism>
<protein>
    <submittedName>
        <fullName evidence="1">Uncharacterized protein</fullName>
    </submittedName>
</protein>
<dbReference type="AlphaFoldDB" id="A0A0L9UJJ4"/>